<dbReference type="KEGG" id="sbr:SY1_07570"/>
<feature type="domain" description="DDE Tnp4" evidence="3">
    <location>
        <begin position="2"/>
        <end position="127"/>
    </location>
</feature>
<evidence type="ECO:0000256" key="2">
    <source>
        <dbReference type="ARBA" id="ARBA00022723"/>
    </source>
</evidence>
<protein>
    <submittedName>
        <fullName evidence="4">Transposase DDE domain</fullName>
    </submittedName>
</protein>
<sequence length="132" mass="15292">MHTLKVQIVADASTRDILCISVGKGKQHDFKMLEESKVHFSPRIQVIADKGFQGLKKLHTNSVMPIKAKRGKQLSALEKIYNAVVSKCGIYIEHINRYIKRVRIFSSRYRNRRKKFALRFSLICGIYNFQHG</sequence>
<keyword evidence="5" id="KW-1185">Reference proteome</keyword>
<accession>A0AB94IWA4</accession>
<gene>
    <name evidence="4" type="ORF">SY1_07570</name>
</gene>
<dbReference type="InterPro" id="IPR027806">
    <property type="entry name" value="HARBI1_dom"/>
</dbReference>
<keyword evidence="2" id="KW-0479">Metal-binding</keyword>
<reference evidence="4 5" key="2">
    <citation type="submission" date="2010-03" db="EMBL/GenBank/DDBJ databases">
        <authorList>
            <person name="Pajon A."/>
        </authorList>
    </citation>
    <scope>NUCLEOTIDE SEQUENCE [LARGE SCALE GENOMIC DNA]</scope>
    <source>
        <strain evidence="4 5">SGP1</strain>
    </source>
</reference>
<evidence type="ECO:0000256" key="1">
    <source>
        <dbReference type="ARBA" id="ARBA00001968"/>
    </source>
</evidence>
<name>A0AB94IWA4_9BACT</name>
<proteinExistence type="predicted"/>
<organism evidence="4 5">
    <name type="scientific">Fretibacterium fastidiosum</name>
    <dbReference type="NCBI Taxonomy" id="651822"/>
    <lineage>
        <taxon>Bacteria</taxon>
        <taxon>Thermotogati</taxon>
        <taxon>Synergistota</taxon>
        <taxon>Synergistia</taxon>
        <taxon>Synergistales</taxon>
        <taxon>Aminobacteriaceae</taxon>
        <taxon>Fretibacterium</taxon>
    </lineage>
</organism>
<comment type="cofactor">
    <cofactor evidence="1">
        <name>a divalent metal cation</name>
        <dbReference type="ChEBI" id="CHEBI:60240"/>
    </cofactor>
</comment>
<evidence type="ECO:0000313" key="4">
    <source>
        <dbReference type="EMBL" id="CBL28086.1"/>
    </source>
</evidence>
<evidence type="ECO:0000259" key="3">
    <source>
        <dbReference type="Pfam" id="PF13359"/>
    </source>
</evidence>
<dbReference type="GO" id="GO:0046872">
    <property type="term" value="F:metal ion binding"/>
    <property type="evidence" value="ECO:0007669"/>
    <property type="project" value="UniProtKB-KW"/>
</dbReference>
<evidence type="ECO:0000313" key="5">
    <source>
        <dbReference type="Proteomes" id="UP000008957"/>
    </source>
</evidence>
<dbReference type="EMBL" id="FP929056">
    <property type="protein sequence ID" value="CBL28086.1"/>
    <property type="molecule type" value="Genomic_DNA"/>
</dbReference>
<dbReference type="Proteomes" id="UP000008957">
    <property type="component" value="Chromosome"/>
</dbReference>
<reference evidence="5" key="1">
    <citation type="submission" date="2010-03" db="EMBL/GenBank/DDBJ databases">
        <title>The genome sequence of Synergistetes sp. SGP1.</title>
        <authorList>
            <consortium name="metaHIT consortium -- http://www.metahit.eu/"/>
            <person name="Pajon A."/>
            <person name="Turner K."/>
            <person name="Parkhill J."/>
            <person name="Wade W."/>
            <person name="Vartoukian S."/>
        </authorList>
    </citation>
    <scope>NUCLEOTIDE SEQUENCE [LARGE SCALE GENOMIC DNA]</scope>
    <source>
        <strain evidence="5">SGP1</strain>
    </source>
</reference>
<dbReference type="Pfam" id="PF13359">
    <property type="entry name" value="DDE_Tnp_4"/>
    <property type="match status" value="1"/>
</dbReference>
<dbReference type="AlphaFoldDB" id="A0AB94IWA4"/>